<evidence type="ECO:0000256" key="2">
    <source>
        <dbReference type="ARBA" id="ARBA00022630"/>
    </source>
</evidence>
<dbReference type="GO" id="GO:0016646">
    <property type="term" value="F:oxidoreductase activity, acting on the CH-NH group of donors, NAD or NADP as acceptor"/>
    <property type="evidence" value="ECO:0007669"/>
    <property type="project" value="UniProtKB-ARBA"/>
</dbReference>
<dbReference type="SUPFAM" id="SSF50475">
    <property type="entry name" value="FMN-binding split barrel"/>
    <property type="match status" value="1"/>
</dbReference>
<dbReference type="InterPro" id="IPR012349">
    <property type="entry name" value="Split_barrel_FMN-bd"/>
</dbReference>
<dbReference type="Gene3D" id="2.30.110.10">
    <property type="entry name" value="Electron Transport, Fmn-binding Protein, Chain A"/>
    <property type="match status" value="1"/>
</dbReference>
<evidence type="ECO:0000259" key="4">
    <source>
        <dbReference type="Pfam" id="PF01613"/>
    </source>
</evidence>
<dbReference type="RefSeq" id="WP_090714036.1">
    <property type="nucleotide sequence ID" value="NZ_CBCSKY010000011.1"/>
</dbReference>
<evidence type="ECO:0000313" key="6">
    <source>
        <dbReference type="Proteomes" id="UP000199050"/>
    </source>
</evidence>
<accession>A0A1G8P189</accession>
<sequence>MEKVAVDYEKMYYGFPVILVSFYDADGKPNVTPISSSYSLKDMMMLGFSSKGFAVSQIKAVRDFVINIPGRSLMDEVTYCGAHSGQELSKFDHVALTHEQAHTVNAPVIRECPVAIECTLIDVIEHDQFKGITNILAKIKGRYVAGNVLNEEGGLQASELDNILYFGDGRQKSFRFMQ</sequence>
<dbReference type="Pfam" id="PF01613">
    <property type="entry name" value="Flavin_Reduct"/>
    <property type="match status" value="1"/>
</dbReference>
<dbReference type="EMBL" id="FNDX01000009">
    <property type="protein sequence ID" value="SDI86237.1"/>
    <property type="molecule type" value="Genomic_DNA"/>
</dbReference>
<dbReference type="STRING" id="1174501.SAMN05216192_10956"/>
<evidence type="ECO:0000256" key="3">
    <source>
        <dbReference type="ARBA" id="ARBA00038054"/>
    </source>
</evidence>
<dbReference type="PANTHER" id="PTHR43567:SF1">
    <property type="entry name" value="FLAVOREDOXIN"/>
    <property type="match status" value="1"/>
</dbReference>
<feature type="domain" description="Flavin reductase like" evidence="4">
    <location>
        <begin position="14"/>
        <end position="127"/>
    </location>
</feature>
<dbReference type="GO" id="GO:0010181">
    <property type="term" value="F:FMN binding"/>
    <property type="evidence" value="ECO:0007669"/>
    <property type="project" value="InterPro"/>
</dbReference>
<dbReference type="InterPro" id="IPR002563">
    <property type="entry name" value="Flavin_Rdtase-like_dom"/>
</dbReference>
<proteinExistence type="inferred from homology"/>
<organism evidence="5 6">
    <name type="scientific">Paenibacillus typhae</name>
    <dbReference type="NCBI Taxonomy" id="1174501"/>
    <lineage>
        <taxon>Bacteria</taxon>
        <taxon>Bacillati</taxon>
        <taxon>Bacillota</taxon>
        <taxon>Bacilli</taxon>
        <taxon>Bacillales</taxon>
        <taxon>Paenibacillaceae</taxon>
        <taxon>Paenibacillus</taxon>
    </lineage>
</organism>
<keyword evidence="6" id="KW-1185">Reference proteome</keyword>
<reference evidence="6" key="1">
    <citation type="submission" date="2016-10" db="EMBL/GenBank/DDBJ databases">
        <authorList>
            <person name="Varghese N."/>
            <person name="Submissions S."/>
        </authorList>
    </citation>
    <scope>NUCLEOTIDE SEQUENCE [LARGE SCALE GENOMIC DNA]</scope>
    <source>
        <strain evidence="6">CGMCC 1.11012</strain>
    </source>
</reference>
<evidence type="ECO:0000256" key="1">
    <source>
        <dbReference type="ARBA" id="ARBA00001917"/>
    </source>
</evidence>
<dbReference type="OrthoDB" id="9806228at2"/>
<protein>
    <submittedName>
        <fullName evidence="5">Flavin reductase like domain-containing protein</fullName>
    </submittedName>
</protein>
<dbReference type="AlphaFoldDB" id="A0A1G8P189"/>
<comment type="similarity">
    <text evidence="3">Belongs to the flavoredoxin family.</text>
</comment>
<dbReference type="Proteomes" id="UP000199050">
    <property type="component" value="Unassembled WGS sequence"/>
</dbReference>
<keyword evidence="2" id="KW-0285">Flavoprotein</keyword>
<dbReference type="InterPro" id="IPR052174">
    <property type="entry name" value="Flavoredoxin"/>
</dbReference>
<name>A0A1G8P189_9BACL</name>
<gene>
    <name evidence="5" type="ORF">SAMN05216192_10956</name>
</gene>
<evidence type="ECO:0000313" key="5">
    <source>
        <dbReference type="EMBL" id="SDI86237.1"/>
    </source>
</evidence>
<dbReference type="PANTHER" id="PTHR43567">
    <property type="entry name" value="FLAVOREDOXIN-RELATED-RELATED"/>
    <property type="match status" value="1"/>
</dbReference>
<comment type="cofactor">
    <cofactor evidence="1">
        <name>FMN</name>
        <dbReference type="ChEBI" id="CHEBI:58210"/>
    </cofactor>
</comment>